<comment type="caution">
    <text evidence="2">The sequence shown here is derived from an EMBL/GenBank/DDBJ whole genome shotgun (WGS) entry which is preliminary data.</text>
</comment>
<keyword evidence="1" id="KW-1133">Transmembrane helix</keyword>
<dbReference type="Proteomes" id="UP000688137">
    <property type="component" value="Unassembled WGS sequence"/>
</dbReference>
<evidence type="ECO:0008006" key="4">
    <source>
        <dbReference type="Google" id="ProtNLM"/>
    </source>
</evidence>
<organism evidence="2 3">
    <name type="scientific">Paramecium primaurelia</name>
    <dbReference type="NCBI Taxonomy" id="5886"/>
    <lineage>
        <taxon>Eukaryota</taxon>
        <taxon>Sar</taxon>
        <taxon>Alveolata</taxon>
        <taxon>Ciliophora</taxon>
        <taxon>Intramacronucleata</taxon>
        <taxon>Oligohymenophorea</taxon>
        <taxon>Peniculida</taxon>
        <taxon>Parameciidae</taxon>
        <taxon>Paramecium</taxon>
    </lineage>
</organism>
<accession>A0A8S1QR08</accession>
<evidence type="ECO:0000313" key="3">
    <source>
        <dbReference type="Proteomes" id="UP000688137"/>
    </source>
</evidence>
<protein>
    <recommendedName>
        <fullName evidence="4">Transmembrane protein</fullName>
    </recommendedName>
</protein>
<gene>
    <name evidence="2" type="ORF">PPRIM_AZ9-3.1.T2190002</name>
</gene>
<sequence>MIIRENMYNYQFRIIVNITLELNNEKFLDYCLSKLQSFYFKVKIELRQINILYYINFQNDSYFYIYNYKQNKIIISINRDKFVVLETQGDYYIVNKNYTNHLRVIQFKDEQLLQLKIKFQEEIINAQKISQSVNLYIIIQTYLLQYNKIFNQIYIENIDKHILYYFFLILLYLSKSLYQSEPILFYQEMGYQKFTQYQNVIAVQNQGNIRCFKFQVGLINSIANKDYSQQQYDAIQQFYIKNLTRSLTLNYYYELELVFLIIYFHIHLSTQETLIIQLFYSTIFIQYILIAVQEIIVQYKEAQVVFNQWKIVQLKNHNQIIRFCFTNQSLISTLQHIIIKSNLTLMG</sequence>
<keyword evidence="1" id="KW-0812">Transmembrane</keyword>
<feature type="transmembrane region" description="Helical" evidence="1">
    <location>
        <begin position="274"/>
        <end position="292"/>
    </location>
</feature>
<reference evidence="2" key="1">
    <citation type="submission" date="2021-01" db="EMBL/GenBank/DDBJ databases">
        <authorList>
            <consortium name="Genoscope - CEA"/>
            <person name="William W."/>
        </authorList>
    </citation>
    <scope>NUCLEOTIDE SEQUENCE</scope>
</reference>
<dbReference type="AlphaFoldDB" id="A0A8S1QR08"/>
<dbReference type="EMBL" id="CAJJDM010000228">
    <property type="protein sequence ID" value="CAD8117981.1"/>
    <property type="molecule type" value="Genomic_DNA"/>
</dbReference>
<evidence type="ECO:0000313" key="2">
    <source>
        <dbReference type="EMBL" id="CAD8117981.1"/>
    </source>
</evidence>
<name>A0A8S1QR08_PARPR</name>
<keyword evidence="3" id="KW-1185">Reference proteome</keyword>
<keyword evidence="1" id="KW-0472">Membrane</keyword>
<proteinExistence type="predicted"/>
<feature type="transmembrane region" description="Helical" evidence="1">
    <location>
        <begin position="251"/>
        <end position="268"/>
    </location>
</feature>
<evidence type="ECO:0000256" key="1">
    <source>
        <dbReference type="SAM" id="Phobius"/>
    </source>
</evidence>